<feature type="region of interest" description="Disordered" evidence="1">
    <location>
        <begin position="1"/>
        <end position="27"/>
    </location>
</feature>
<evidence type="ECO:0000313" key="3">
    <source>
        <dbReference type="WBParaSite" id="jg10685"/>
    </source>
</evidence>
<dbReference type="AlphaFoldDB" id="A0A915CMY8"/>
<keyword evidence="2" id="KW-1185">Reference proteome</keyword>
<name>A0A915CMY8_9BILA</name>
<organism evidence="2 3">
    <name type="scientific">Ditylenchus dipsaci</name>
    <dbReference type="NCBI Taxonomy" id="166011"/>
    <lineage>
        <taxon>Eukaryota</taxon>
        <taxon>Metazoa</taxon>
        <taxon>Ecdysozoa</taxon>
        <taxon>Nematoda</taxon>
        <taxon>Chromadorea</taxon>
        <taxon>Rhabditida</taxon>
        <taxon>Tylenchina</taxon>
        <taxon>Tylenchomorpha</taxon>
        <taxon>Sphaerularioidea</taxon>
        <taxon>Anguinidae</taxon>
        <taxon>Anguininae</taxon>
        <taxon>Ditylenchus</taxon>
    </lineage>
</organism>
<feature type="compositionally biased region" description="Polar residues" evidence="1">
    <location>
        <begin position="184"/>
        <end position="195"/>
    </location>
</feature>
<evidence type="ECO:0000256" key="1">
    <source>
        <dbReference type="SAM" id="MobiDB-lite"/>
    </source>
</evidence>
<reference evidence="3" key="1">
    <citation type="submission" date="2022-11" db="UniProtKB">
        <authorList>
            <consortium name="WormBaseParasite"/>
        </authorList>
    </citation>
    <scope>IDENTIFICATION</scope>
</reference>
<evidence type="ECO:0000313" key="2">
    <source>
        <dbReference type="Proteomes" id="UP000887574"/>
    </source>
</evidence>
<proteinExistence type="predicted"/>
<feature type="compositionally biased region" description="Polar residues" evidence="1">
    <location>
        <begin position="1"/>
        <end position="12"/>
    </location>
</feature>
<dbReference type="WBParaSite" id="jg10685">
    <property type="protein sequence ID" value="jg10685"/>
    <property type="gene ID" value="jg10685"/>
</dbReference>
<accession>A0A915CMY8</accession>
<dbReference type="Proteomes" id="UP000887574">
    <property type="component" value="Unplaced"/>
</dbReference>
<sequence length="195" mass="22688">MEVRSNRPTNSSRDSRQKWRKPPYRDQQSFTTSINWSRVMTHANPLNSSGFNAFRQAARPLADMESSSLEWMRQASTSDSFDRNTELAHIQNSVWESFVERDRFMAGQSQEFNTSNIELLRRCMENPGGYPQTWELIQDMVEEQALAEYLKNRAVLNAGELDNSLVQSMQHMRVEEPSRPSKRLQPSNSQKAFHK</sequence>
<protein>
    <submittedName>
        <fullName evidence="3">Uncharacterized protein</fullName>
    </submittedName>
</protein>
<feature type="region of interest" description="Disordered" evidence="1">
    <location>
        <begin position="174"/>
        <end position="195"/>
    </location>
</feature>